<protein>
    <submittedName>
        <fullName evidence="1">Brf1-like tbp-binding domain</fullName>
    </submittedName>
</protein>
<reference evidence="1" key="1">
    <citation type="submission" date="2022-04" db="EMBL/GenBank/DDBJ databases">
        <title>Chromosome-scale genome assembly of Holotrichia oblita Faldermann.</title>
        <authorList>
            <person name="Rongchong L."/>
        </authorList>
    </citation>
    <scope>NUCLEOTIDE SEQUENCE</scope>
    <source>
        <strain evidence="1">81SQS9</strain>
    </source>
</reference>
<dbReference type="Proteomes" id="UP001056778">
    <property type="component" value="Chromosome 2"/>
</dbReference>
<gene>
    <name evidence="1" type="ORF">MML48_2g00020650</name>
</gene>
<dbReference type="EMBL" id="CM043016">
    <property type="protein sequence ID" value="KAI4468945.1"/>
    <property type="molecule type" value="Genomic_DNA"/>
</dbReference>
<evidence type="ECO:0000313" key="1">
    <source>
        <dbReference type="EMBL" id="KAI4468945.1"/>
    </source>
</evidence>
<accession>A0ACB9TQ80</accession>
<organism evidence="1 2">
    <name type="scientific">Holotrichia oblita</name>
    <name type="common">Chafer beetle</name>
    <dbReference type="NCBI Taxonomy" id="644536"/>
    <lineage>
        <taxon>Eukaryota</taxon>
        <taxon>Metazoa</taxon>
        <taxon>Ecdysozoa</taxon>
        <taxon>Arthropoda</taxon>
        <taxon>Hexapoda</taxon>
        <taxon>Insecta</taxon>
        <taxon>Pterygota</taxon>
        <taxon>Neoptera</taxon>
        <taxon>Endopterygota</taxon>
        <taxon>Coleoptera</taxon>
        <taxon>Polyphaga</taxon>
        <taxon>Scarabaeiformia</taxon>
        <taxon>Scarabaeidae</taxon>
        <taxon>Melolonthinae</taxon>
        <taxon>Holotrichia</taxon>
    </lineage>
</organism>
<evidence type="ECO:0000313" key="2">
    <source>
        <dbReference type="Proteomes" id="UP001056778"/>
    </source>
</evidence>
<keyword evidence="2" id="KW-1185">Reference proteome</keyword>
<comment type="caution">
    <text evidence="1">The sequence shown here is derived from an EMBL/GenBank/DDBJ whole genome shotgun (WGS) entry which is preliminary data.</text>
</comment>
<name>A0ACB9TQ80_HOLOL</name>
<sequence>MFYVSGVPTREEDDVDKFIHESTVGTVNKILKEEAAELSNSLSEPVKELGPNIASMGLANSLDDVTDTTSNNTAVEFDMSLDDIDDAELDSYIMNEDEFQYKNGLWHKLNAEYLDQLKGKQSLFY</sequence>
<proteinExistence type="predicted"/>